<accession>A0A7D9LQ96</accession>
<gene>
    <name evidence="1" type="ORF">PACLA_8A084004</name>
</gene>
<keyword evidence="2" id="KW-1185">Reference proteome</keyword>
<name>A0A7D9LQ96_PARCT</name>
<comment type="caution">
    <text evidence="1">The sequence shown here is derived from an EMBL/GenBank/DDBJ whole genome shotgun (WGS) entry which is preliminary data.</text>
</comment>
<organism evidence="1 2">
    <name type="scientific">Paramuricea clavata</name>
    <name type="common">Red gorgonian</name>
    <name type="synonym">Violescent sea-whip</name>
    <dbReference type="NCBI Taxonomy" id="317549"/>
    <lineage>
        <taxon>Eukaryota</taxon>
        <taxon>Metazoa</taxon>
        <taxon>Cnidaria</taxon>
        <taxon>Anthozoa</taxon>
        <taxon>Octocorallia</taxon>
        <taxon>Malacalcyonacea</taxon>
        <taxon>Plexauridae</taxon>
        <taxon>Paramuricea</taxon>
    </lineage>
</organism>
<evidence type="ECO:0000313" key="2">
    <source>
        <dbReference type="Proteomes" id="UP001152795"/>
    </source>
</evidence>
<dbReference type="SUPFAM" id="SSF57016">
    <property type="entry name" value="Plant lectins/antimicrobial peptides"/>
    <property type="match status" value="1"/>
</dbReference>
<proteinExistence type="predicted"/>
<dbReference type="AlphaFoldDB" id="A0A7D9LQ96"/>
<dbReference type="Proteomes" id="UP001152795">
    <property type="component" value="Unassembled WGS sequence"/>
</dbReference>
<protein>
    <submittedName>
        <fullName evidence="1">---NA</fullName>
    </submittedName>
</protein>
<dbReference type="GO" id="GO:0008061">
    <property type="term" value="F:chitin binding"/>
    <property type="evidence" value="ECO:0007669"/>
    <property type="project" value="InterPro"/>
</dbReference>
<feature type="non-terminal residue" evidence="1">
    <location>
        <position position="107"/>
    </location>
</feature>
<sequence length="107" mass="11888">YSVSGSISGIYQNSTAFFGCDKKKCCGCFGPAGGTDDYCGTYCKKRRNGTVTKNVYSWFWVRSSIPKKVWNKCMDYKVTTPSGDTVRYKLLDGNPTPEKVNIRLVAA</sequence>
<dbReference type="InterPro" id="IPR036861">
    <property type="entry name" value="Endochitinase-like_sf"/>
</dbReference>
<dbReference type="EMBL" id="CACRXK020022704">
    <property type="protein sequence ID" value="CAB4037077.1"/>
    <property type="molecule type" value="Genomic_DNA"/>
</dbReference>
<evidence type="ECO:0000313" key="1">
    <source>
        <dbReference type="EMBL" id="CAB4037077.1"/>
    </source>
</evidence>
<reference evidence="1" key="1">
    <citation type="submission" date="2020-04" db="EMBL/GenBank/DDBJ databases">
        <authorList>
            <person name="Alioto T."/>
            <person name="Alioto T."/>
            <person name="Gomez Garrido J."/>
        </authorList>
    </citation>
    <scope>NUCLEOTIDE SEQUENCE</scope>
    <source>
        <strain evidence="1">A484AB</strain>
    </source>
</reference>